<comment type="similarity">
    <text evidence="1 6">Belongs to the ArsC family.</text>
</comment>
<evidence type="ECO:0000313" key="8">
    <source>
        <dbReference type="Proteomes" id="UP000198781"/>
    </source>
</evidence>
<dbReference type="PANTHER" id="PTHR30041">
    <property type="entry name" value="ARSENATE REDUCTASE"/>
    <property type="match status" value="1"/>
</dbReference>
<accession>A0A1G6MSB7</accession>
<dbReference type="InterPro" id="IPR006659">
    <property type="entry name" value="Arsenate_reductase"/>
</dbReference>
<evidence type="ECO:0000256" key="1">
    <source>
        <dbReference type="ARBA" id="ARBA00007198"/>
    </source>
</evidence>
<dbReference type="Gene3D" id="3.40.30.10">
    <property type="entry name" value="Glutaredoxin"/>
    <property type="match status" value="1"/>
</dbReference>
<dbReference type="GO" id="GO:0008794">
    <property type="term" value="F:arsenate reductase (glutaredoxin) activity"/>
    <property type="evidence" value="ECO:0007669"/>
    <property type="project" value="UniProtKB-EC"/>
</dbReference>
<dbReference type="PANTHER" id="PTHR30041:SF5">
    <property type="entry name" value="ARSENATE REDUCTASE-RELATED"/>
    <property type="match status" value="1"/>
</dbReference>
<dbReference type="Pfam" id="PF03960">
    <property type="entry name" value="ArsC"/>
    <property type="match status" value="1"/>
</dbReference>
<dbReference type="InterPro" id="IPR006660">
    <property type="entry name" value="Arsenate_reductase-like"/>
</dbReference>
<dbReference type="STRING" id="187868.SAMN05192589_102484"/>
<keyword evidence="3" id="KW-0560">Oxidoreductase</keyword>
<dbReference type="EMBL" id="FMZC01000002">
    <property type="protein sequence ID" value="SDC57855.1"/>
    <property type="molecule type" value="Genomic_DNA"/>
</dbReference>
<organism evidence="7 8">
    <name type="scientific">Paracidovorax valerianellae</name>
    <dbReference type="NCBI Taxonomy" id="187868"/>
    <lineage>
        <taxon>Bacteria</taxon>
        <taxon>Pseudomonadati</taxon>
        <taxon>Pseudomonadota</taxon>
        <taxon>Betaproteobacteria</taxon>
        <taxon>Burkholderiales</taxon>
        <taxon>Comamonadaceae</taxon>
        <taxon>Paracidovorax</taxon>
    </lineage>
</organism>
<evidence type="ECO:0000256" key="3">
    <source>
        <dbReference type="ARBA" id="ARBA00023002"/>
    </source>
</evidence>
<proteinExistence type="inferred from homology"/>
<dbReference type="EC" id="1.20.4.1" evidence="4"/>
<keyword evidence="8" id="KW-1185">Reference proteome</keyword>
<evidence type="ECO:0000256" key="5">
    <source>
        <dbReference type="ARBA" id="ARBA00039879"/>
    </source>
</evidence>
<evidence type="ECO:0000256" key="4">
    <source>
        <dbReference type="ARBA" id="ARBA00038969"/>
    </source>
</evidence>
<dbReference type="CDD" id="cd03034">
    <property type="entry name" value="ArsC_ArsC"/>
    <property type="match status" value="1"/>
</dbReference>
<protein>
    <recommendedName>
        <fullName evidence="5">Arsenate reductase</fullName>
        <ecNumber evidence="4">1.20.4.1</ecNumber>
    </recommendedName>
</protein>
<evidence type="ECO:0000313" key="7">
    <source>
        <dbReference type="EMBL" id="SDC57855.1"/>
    </source>
</evidence>
<evidence type="ECO:0000256" key="2">
    <source>
        <dbReference type="ARBA" id="ARBA00022849"/>
    </source>
</evidence>
<dbReference type="InterPro" id="IPR036249">
    <property type="entry name" value="Thioredoxin-like_sf"/>
</dbReference>
<evidence type="ECO:0000256" key="6">
    <source>
        <dbReference type="PROSITE-ProRule" id="PRU01282"/>
    </source>
</evidence>
<dbReference type="GO" id="GO:0046685">
    <property type="term" value="P:response to arsenic-containing substance"/>
    <property type="evidence" value="ECO:0007669"/>
    <property type="project" value="UniProtKB-KW"/>
</dbReference>
<keyword evidence="2" id="KW-0059">Arsenical resistance</keyword>
<name>A0A1G6MSB7_9BURK</name>
<dbReference type="SUPFAM" id="SSF52833">
    <property type="entry name" value="Thioredoxin-like"/>
    <property type="match status" value="1"/>
</dbReference>
<reference evidence="7 8" key="1">
    <citation type="submission" date="2016-10" db="EMBL/GenBank/DDBJ databases">
        <authorList>
            <person name="de Groot N.N."/>
        </authorList>
    </citation>
    <scope>NUCLEOTIDE SEQUENCE [LARGE SCALE GENOMIC DNA]</scope>
    <source>
        <strain evidence="7 8">DSM 16619</strain>
    </source>
</reference>
<gene>
    <name evidence="7" type="ORF">SAMN05192589_102484</name>
</gene>
<sequence length="102" mass="10990">MLALIRASGVEPHVIEYLKTPPSRAMLEGLIARAGVSVRDVLRAKNPLHDELGLGDPALADSQLLDAMVAHPGLMNRPIVVSPRGVRLCRPADRVNDLLPSK</sequence>
<dbReference type="AlphaFoldDB" id="A0A1G6MSB7"/>
<dbReference type="Proteomes" id="UP000198781">
    <property type="component" value="Unassembled WGS sequence"/>
</dbReference>
<dbReference type="PROSITE" id="PS51353">
    <property type="entry name" value="ARSC"/>
    <property type="match status" value="1"/>
</dbReference>